<dbReference type="InterPro" id="IPR013320">
    <property type="entry name" value="ConA-like_dom_sf"/>
</dbReference>
<gene>
    <name evidence="8" type="ORF">U0070_012243</name>
</gene>
<dbReference type="GO" id="GO:0005737">
    <property type="term" value="C:cytoplasm"/>
    <property type="evidence" value="ECO:0007669"/>
    <property type="project" value="UniProtKB-ARBA"/>
</dbReference>
<dbReference type="CDD" id="cd13738">
    <property type="entry name" value="SPRY_PRY_TRIM14"/>
    <property type="match status" value="1"/>
</dbReference>
<dbReference type="InterPro" id="IPR006574">
    <property type="entry name" value="PRY"/>
</dbReference>
<keyword evidence="3" id="KW-0862">Zinc</keyword>
<dbReference type="Gene3D" id="3.30.160.60">
    <property type="entry name" value="Classic Zinc Finger"/>
    <property type="match status" value="1"/>
</dbReference>
<protein>
    <recommendedName>
        <fullName evidence="10">Tripartite motif containing 14</fullName>
    </recommendedName>
</protein>
<feature type="region of interest" description="Disordered" evidence="5">
    <location>
        <begin position="1"/>
        <end position="25"/>
    </location>
</feature>
<dbReference type="InterPro" id="IPR001870">
    <property type="entry name" value="B30.2/SPRY"/>
</dbReference>
<dbReference type="CDD" id="cd19768">
    <property type="entry name" value="Bbox2_TRIM14"/>
    <property type="match status" value="1"/>
</dbReference>
<dbReference type="PANTHER" id="PTHR25465:SF11">
    <property type="entry name" value="TRIPARTITE MOTIF CONTAINING 14"/>
    <property type="match status" value="1"/>
</dbReference>
<dbReference type="PANTHER" id="PTHR25465">
    <property type="entry name" value="B-BOX DOMAIN CONTAINING"/>
    <property type="match status" value="1"/>
</dbReference>
<dbReference type="InterPro" id="IPR044116">
    <property type="entry name" value="SPRY_PRY_TRIM14"/>
</dbReference>
<dbReference type="PRINTS" id="PR01407">
    <property type="entry name" value="BUTYPHLNCDUF"/>
</dbReference>
<accession>A0AAW0JFP4</accession>
<evidence type="ECO:0000256" key="5">
    <source>
        <dbReference type="SAM" id="MobiDB-lite"/>
    </source>
</evidence>
<proteinExistence type="predicted"/>
<dbReference type="PROSITE" id="PS50119">
    <property type="entry name" value="ZF_BBOX"/>
    <property type="match status" value="1"/>
</dbReference>
<dbReference type="SMART" id="SM00336">
    <property type="entry name" value="BBOX"/>
    <property type="match status" value="1"/>
</dbReference>
<dbReference type="InterPro" id="IPR000315">
    <property type="entry name" value="Znf_B-box"/>
</dbReference>
<feature type="domain" description="B30.2/SPRY" evidence="7">
    <location>
        <begin position="315"/>
        <end position="508"/>
    </location>
</feature>
<evidence type="ECO:0000256" key="1">
    <source>
        <dbReference type="ARBA" id="ARBA00022723"/>
    </source>
</evidence>
<dbReference type="Gene3D" id="2.60.120.920">
    <property type="match status" value="1"/>
</dbReference>
<dbReference type="SUPFAM" id="SSF57845">
    <property type="entry name" value="B-box zinc-binding domain"/>
    <property type="match status" value="1"/>
</dbReference>
<dbReference type="Pfam" id="PF00643">
    <property type="entry name" value="zf-B_box"/>
    <property type="match status" value="1"/>
</dbReference>
<organism evidence="8 9">
    <name type="scientific">Myodes glareolus</name>
    <name type="common">Bank vole</name>
    <name type="synonym">Clethrionomys glareolus</name>
    <dbReference type="NCBI Taxonomy" id="447135"/>
    <lineage>
        <taxon>Eukaryota</taxon>
        <taxon>Metazoa</taxon>
        <taxon>Chordata</taxon>
        <taxon>Craniata</taxon>
        <taxon>Vertebrata</taxon>
        <taxon>Euteleostomi</taxon>
        <taxon>Mammalia</taxon>
        <taxon>Eutheria</taxon>
        <taxon>Euarchontoglires</taxon>
        <taxon>Glires</taxon>
        <taxon>Rodentia</taxon>
        <taxon>Myomorpha</taxon>
        <taxon>Muroidea</taxon>
        <taxon>Cricetidae</taxon>
        <taxon>Arvicolinae</taxon>
        <taxon>Myodes</taxon>
    </lineage>
</organism>
<reference evidence="8 9" key="1">
    <citation type="journal article" date="2023" name="bioRxiv">
        <title>Conserved and derived expression patterns and positive selection on dental genes reveal complex evolutionary context of ever-growing rodent molars.</title>
        <authorList>
            <person name="Calamari Z.T."/>
            <person name="Song A."/>
            <person name="Cohen E."/>
            <person name="Akter M."/>
            <person name="Roy R.D."/>
            <person name="Hallikas O."/>
            <person name="Christensen M.M."/>
            <person name="Li P."/>
            <person name="Marangoni P."/>
            <person name="Jernvall J."/>
            <person name="Klein O.D."/>
        </authorList>
    </citation>
    <scope>NUCLEOTIDE SEQUENCE [LARGE SCALE GENOMIC DNA]</scope>
    <source>
        <strain evidence="8">V071</strain>
    </source>
</reference>
<evidence type="ECO:0000259" key="7">
    <source>
        <dbReference type="PROSITE" id="PS50188"/>
    </source>
</evidence>
<dbReference type="SMART" id="SM00589">
    <property type="entry name" value="PRY"/>
    <property type="match status" value="1"/>
</dbReference>
<evidence type="ECO:0000256" key="2">
    <source>
        <dbReference type="ARBA" id="ARBA00022771"/>
    </source>
</evidence>
<dbReference type="InterPro" id="IPR051051">
    <property type="entry name" value="E3_ubiq-ligase_TRIM/RNF"/>
</dbReference>
<dbReference type="AlphaFoldDB" id="A0AAW0JFP4"/>
<dbReference type="GO" id="GO:0008270">
    <property type="term" value="F:zinc ion binding"/>
    <property type="evidence" value="ECO:0007669"/>
    <property type="project" value="UniProtKB-KW"/>
</dbReference>
<feature type="non-terminal residue" evidence="8">
    <location>
        <position position="1"/>
    </location>
</feature>
<dbReference type="SMART" id="SM00449">
    <property type="entry name" value="SPRY"/>
    <property type="match status" value="1"/>
</dbReference>
<dbReference type="GO" id="GO:0045087">
    <property type="term" value="P:innate immune response"/>
    <property type="evidence" value="ECO:0007669"/>
    <property type="project" value="InterPro"/>
</dbReference>
<dbReference type="EMBL" id="JBBHLL010000040">
    <property type="protein sequence ID" value="KAK7825443.1"/>
    <property type="molecule type" value="Genomic_DNA"/>
</dbReference>
<dbReference type="InterPro" id="IPR043136">
    <property type="entry name" value="B30.2/SPRY_sf"/>
</dbReference>
<keyword evidence="2 4" id="KW-0863">Zinc-finger</keyword>
<keyword evidence="1" id="KW-0479">Metal-binding</keyword>
<dbReference type="Pfam" id="PF00622">
    <property type="entry name" value="SPRY"/>
    <property type="match status" value="1"/>
</dbReference>
<dbReference type="Pfam" id="PF13765">
    <property type="entry name" value="PRY"/>
    <property type="match status" value="1"/>
</dbReference>
<dbReference type="InterPro" id="IPR003877">
    <property type="entry name" value="SPRY_dom"/>
</dbReference>
<evidence type="ECO:0008006" key="10">
    <source>
        <dbReference type="Google" id="ProtNLM"/>
    </source>
</evidence>
<evidence type="ECO:0000256" key="3">
    <source>
        <dbReference type="ARBA" id="ARBA00022833"/>
    </source>
</evidence>
<name>A0AAW0JFP4_MYOGA</name>
<dbReference type="InterPro" id="IPR003879">
    <property type="entry name" value="Butyrophylin_SPRY"/>
</dbReference>
<dbReference type="PROSITE" id="PS50188">
    <property type="entry name" value="B302_SPRY"/>
    <property type="match status" value="1"/>
</dbReference>
<evidence type="ECO:0000256" key="4">
    <source>
        <dbReference type="PROSITE-ProRule" id="PRU00024"/>
    </source>
</evidence>
<sequence>AGPRLITVPRPLRPNPPLGVGSPAPPRARFRFSQPPHRLHCGSGQGLPQRMASETACMPEPVQANGACRWRCPEHSERPAELFCRRCSRCVCALCPVLGAHRGHPVGLAQEEAASVQKLFQECLECLVTKKRQHADNIAHLEDAGEKLKANVSPWGNPEKQGLASKQVYADSSKAWLTQKFTELRLLLDEEEVLAKQFIDKNTELTLQVYSEQAESCRKQIEVMDDFYTRVWVMSLEPNPVQLLQAYVATKSEMGQQMSPSELSHPVPLSFEPVKNFFKEFMEAIRDTLQTPVDTRLKENMNCQLLGSSGTKPGTLLKISPSPERSLFLKYARTPTLDPDTMHSRLRLSTDGLIVRCALLGRLGPRPAPRFDTLRQVLGRDGFAAGRHYWEVDVQEAGVGWWVGAAYPSLRRRGSSAASRLGCNRESWCVKRYDLEYWAFHDCQRNRLRPRRDPHRIGVFLDYEAGVLAFYDVGGGMSHLHTFHATFQEPLYPALRLWEGAISIPRLP</sequence>
<dbReference type="SUPFAM" id="SSF49899">
    <property type="entry name" value="Concanavalin A-like lectins/glucanases"/>
    <property type="match status" value="1"/>
</dbReference>
<evidence type="ECO:0000259" key="6">
    <source>
        <dbReference type="PROSITE" id="PS50119"/>
    </source>
</evidence>
<evidence type="ECO:0000313" key="8">
    <source>
        <dbReference type="EMBL" id="KAK7825443.1"/>
    </source>
</evidence>
<evidence type="ECO:0000313" key="9">
    <source>
        <dbReference type="Proteomes" id="UP001488838"/>
    </source>
</evidence>
<dbReference type="Proteomes" id="UP001488838">
    <property type="component" value="Unassembled WGS sequence"/>
</dbReference>
<comment type="caution">
    <text evidence="8">The sequence shown here is derived from an EMBL/GenBank/DDBJ whole genome shotgun (WGS) entry which is preliminary data.</text>
</comment>
<keyword evidence="9" id="KW-1185">Reference proteome</keyword>
<feature type="domain" description="B box-type" evidence="6">
    <location>
        <begin position="72"/>
        <end position="106"/>
    </location>
</feature>